<evidence type="ECO:0000313" key="2">
    <source>
        <dbReference type="EMBL" id="MFC5060639.1"/>
    </source>
</evidence>
<organism evidence="2 3">
    <name type="scientific">Actinomycetospora atypica</name>
    <dbReference type="NCBI Taxonomy" id="1290095"/>
    <lineage>
        <taxon>Bacteria</taxon>
        <taxon>Bacillati</taxon>
        <taxon>Actinomycetota</taxon>
        <taxon>Actinomycetes</taxon>
        <taxon>Pseudonocardiales</taxon>
        <taxon>Pseudonocardiaceae</taxon>
        <taxon>Actinomycetospora</taxon>
    </lineage>
</organism>
<dbReference type="Pfam" id="PF00296">
    <property type="entry name" value="Bac_luciferase"/>
    <property type="match status" value="1"/>
</dbReference>
<dbReference type="RefSeq" id="WP_378033996.1">
    <property type="nucleotide sequence ID" value="NZ_JBHSIV010000001.1"/>
</dbReference>
<feature type="domain" description="Luciferase-like" evidence="1">
    <location>
        <begin position="10"/>
        <end position="232"/>
    </location>
</feature>
<dbReference type="EMBL" id="JBHSIV010000001">
    <property type="protein sequence ID" value="MFC5060639.1"/>
    <property type="molecule type" value="Genomic_DNA"/>
</dbReference>
<evidence type="ECO:0000259" key="1">
    <source>
        <dbReference type="Pfam" id="PF00296"/>
    </source>
</evidence>
<dbReference type="PANTHER" id="PTHR43244:SF2">
    <property type="entry name" value="CONSERVED HYPOTHETICAL ALANINE AND PROLINE-RICH PROTEIN"/>
    <property type="match status" value="1"/>
</dbReference>
<name>A0ABV9YF98_9PSEU</name>
<keyword evidence="2" id="KW-0560">Oxidoreductase</keyword>
<keyword evidence="3" id="KW-1185">Reference proteome</keyword>
<comment type="caution">
    <text evidence="2">The sequence shown here is derived from an EMBL/GenBank/DDBJ whole genome shotgun (WGS) entry which is preliminary data.</text>
</comment>
<dbReference type="Proteomes" id="UP001595947">
    <property type="component" value="Unassembled WGS sequence"/>
</dbReference>
<dbReference type="InterPro" id="IPR050564">
    <property type="entry name" value="F420-G6PD/mer"/>
</dbReference>
<dbReference type="NCBIfam" id="TIGR03620">
    <property type="entry name" value="F420_MSMEG_4141"/>
    <property type="match status" value="1"/>
</dbReference>
<protein>
    <submittedName>
        <fullName evidence="2">LLM class F420-dependent oxidoreductase</fullName>
        <ecNumber evidence="2">1.-.-.-</ecNumber>
    </submittedName>
</protein>
<gene>
    <name evidence="2" type="ORF">ACFPBZ_00335</name>
</gene>
<dbReference type="PANTHER" id="PTHR43244">
    <property type="match status" value="1"/>
</dbReference>
<dbReference type="InterPro" id="IPR011251">
    <property type="entry name" value="Luciferase-like_dom"/>
</dbReference>
<evidence type="ECO:0000313" key="3">
    <source>
        <dbReference type="Proteomes" id="UP001595947"/>
    </source>
</evidence>
<dbReference type="InterPro" id="IPR019922">
    <property type="entry name" value="Lucif-like_OxRdatse_MSMEG_4141"/>
</dbReference>
<reference evidence="3" key="1">
    <citation type="journal article" date="2019" name="Int. J. Syst. Evol. Microbiol.">
        <title>The Global Catalogue of Microorganisms (GCM) 10K type strain sequencing project: providing services to taxonomists for standard genome sequencing and annotation.</title>
        <authorList>
            <consortium name="The Broad Institute Genomics Platform"/>
            <consortium name="The Broad Institute Genome Sequencing Center for Infectious Disease"/>
            <person name="Wu L."/>
            <person name="Ma J."/>
        </authorList>
    </citation>
    <scope>NUCLEOTIDE SEQUENCE [LARGE SCALE GENOMIC DNA]</scope>
    <source>
        <strain evidence="3">CGMCC 4.7093</strain>
    </source>
</reference>
<dbReference type="EC" id="1.-.-.-" evidence="2"/>
<proteinExistence type="predicted"/>
<dbReference type="CDD" id="cd01097">
    <property type="entry name" value="Tetrahydromethanopterin_reductase"/>
    <property type="match status" value="1"/>
</dbReference>
<dbReference type="Gene3D" id="3.20.20.30">
    <property type="entry name" value="Luciferase-like domain"/>
    <property type="match status" value="1"/>
</dbReference>
<sequence>MAEARIDFPSRVGVWWTSDSWSIADSAAVARDLEGMGYGSLWYGEAYGKESLTQAGAFLNATERLVVGTGIANIHARDPIAAESGARTLTALHPGRFVLGLGVSHAPLVERGRGGTYSKPLATMRDYLQRMDAVPEEIEPGARPTRLIAALGPKMIELSGTAADGAHPYLVLPQQTATTREALGPDKWVVSEQAVALGDEETALRRAHAHLEIYSGLPNYRNSWLRQGFEESDLVRGGSDRLKRALVGMGSAEQAAAAVTAHLDAGADHVLVQPLGDSPFDDPRPVLRELAEVLF</sequence>
<dbReference type="GO" id="GO:0016491">
    <property type="term" value="F:oxidoreductase activity"/>
    <property type="evidence" value="ECO:0007669"/>
    <property type="project" value="UniProtKB-KW"/>
</dbReference>
<dbReference type="SUPFAM" id="SSF51679">
    <property type="entry name" value="Bacterial luciferase-like"/>
    <property type="match status" value="1"/>
</dbReference>
<accession>A0ABV9YF98</accession>
<dbReference type="InterPro" id="IPR036661">
    <property type="entry name" value="Luciferase-like_sf"/>
</dbReference>